<organism evidence="1 2">
    <name type="scientific">Longispora fulva</name>
    <dbReference type="NCBI Taxonomy" id="619741"/>
    <lineage>
        <taxon>Bacteria</taxon>
        <taxon>Bacillati</taxon>
        <taxon>Actinomycetota</taxon>
        <taxon>Actinomycetes</taxon>
        <taxon>Micromonosporales</taxon>
        <taxon>Micromonosporaceae</taxon>
        <taxon>Longispora</taxon>
    </lineage>
</organism>
<evidence type="ECO:0000313" key="2">
    <source>
        <dbReference type="Proteomes" id="UP000622552"/>
    </source>
</evidence>
<dbReference type="RefSeq" id="WP_197002447.1">
    <property type="nucleotide sequence ID" value="NZ_BONS01000003.1"/>
</dbReference>
<dbReference type="AlphaFoldDB" id="A0A8J7KNJ9"/>
<proteinExistence type="predicted"/>
<comment type="caution">
    <text evidence="1">The sequence shown here is derived from an EMBL/GenBank/DDBJ whole genome shotgun (WGS) entry which is preliminary data.</text>
</comment>
<gene>
    <name evidence="1" type="ORF">IW245_001521</name>
</gene>
<dbReference type="PANTHER" id="PTHR34817:SF2">
    <property type="entry name" value="NUCLEOTIDYLTRANSFERASE"/>
    <property type="match status" value="1"/>
</dbReference>
<dbReference type="EMBL" id="JADOUF010000001">
    <property type="protein sequence ID" value="MBG6135327.1"/>
    <property type="molecule type" value="Genomic_DNA"/>
</dbReference>
<sequence>MNLVAEHTLLSVVAGSRAFGLATATSDHDRRGVYAAPAPLFWRFDKPPTHLEGPEEERFSWEVERFCGLALTANPNILEVLHSPLVEVITPLGEELLGLRDAFLSRKVHQTYLGYVRAQLNRAENAIARDGTPTWKHVMHLLRLLDAGTGLLATGALTIDVGAERERLLAVRRGEVPWDEVRAWHDAAVVRFEKALPGSPLPAEPDKGRVEDWLVSVRRRSL</sequence>
<name>A0A8J7KNJ9_9ACTN</name>
<dbReference type="PANTHER" id="PTHR34817">
    <property type="entry name" value="NUCLEOTIDYLTRANSFERASE"/>
    <property type="match status" value="1"/>
</dbReference>
<evidence type="ECO:0000313" key="1">
    <source>
        <dbReference type="EMBL" id="MBG6135327.1"/>
    </source>
</evidence>
<dbReference type="Proteomes" id="UP000622552">
    <property type="component" value="Unassembled WGS sequence"/>
</dbReference>
<reference evidence="1" key="1">
    <citation type="submission" date="2020-11" db="EMBL/GenBank/DDBJ databases">
        <title>Sequencing the genomes of 1000 actinobacteria strains.</title>
        <authorList>
            <person name="Klenk H.-P."/>
        </authorList>
    </citation>
    <scope>NUCLEOTIDE SEQUENCE</scope>
    <source>
        <strain evidence="1">DSM 45356</strain>
    </source>
</reference>
<dbReference type="Pfam" id="PF10127">
    <property type="entry name" value="RlaP"/>
    <property type="match status" value="1"/>
</dbReference>
<dbReference type="InterPro" id="IPR018775">
    <property type="entry name" value="RlaP"/>
</dbReference>
<protein>
    <submittedName>
        <fullName evidence="1">Putative nucleotidyltransferase</fullName>
    </submittedName>
</protein>
<keyword evidence="2" id="KW-1185">Reference proteome</keyword>
<accession>A0A8J7KNJ9</accession>